<dbReference type="Pfam" id="PF00702">
    <property type="entry name" value="Hydrolase"/>
    <property type="match status" value="1"/>
</dbReference>
<dbReference type="EMBL" id="AGEK01000037">
    <property type="protein sequence ID" value="EHO67193.1"/>
    <property type="molecule type" value="Genomic_DNA"/>
</dbReference>
<sequence>MIKGYIFDYGGTLDTAGQHWGKVLWHAYERQQVPVDESHFREAYVYGERTLGSMPIIKHDYTFRKTLEIKLRLELEYLCKQGILDADEATFKQLHQAILEDVYAQVVATTTHSREVLERLSERYPMVLVSNFYGNMEVVLKEFGLNHLFGDVVESAIVGIRKPDSRIYKLGVERLRLLPEEVIVVGDSFYKDIEPARKIGCKTVWFKGEGWTTRQYDERIPDGIITDIAQLSSIVL</sequence>
<evidence type="ECO:0000256" key="1">
    <source>
        <dbReference type="ARBA" id="ARBA00022801"/>
    </source>
</evidence>
<dbReference type="PANTHER" id="PTHR43316">
    <property type="entry name" value="HYDROLASE, HALOACID DELAHOGENASE-RELATED"/>
    <property type="match status" value="1"/>
</dbReference>
<dbReference type="RefSeq" id="WP_008566292.1">
    <property type="nucleotide sequence ID" value="NZ_JH594509.1"/>
</dbReference>
<accession>H1HPW9</accession>
<dbReference type="OrthoDB" id="9797415at2"/>
<organism evidence="2 3">
    <name type="scientific">Segatella maculosa OT 289</name>
    <dbReference type="NCBI Taxonomy" id="999422"/>
    <lineage>
        <taxon>Bacteria</taxon>
        <taxon>Pseudomonadati</taxon>
        <taxon>Bacteroidota</taxon>
        <taxon>Bacteroidia</taxon>
        <taxon>Bacteroidales</taxon>
        <taxon>Prevotellaceae</taxon>
        <taxon>Segatella</taxon>
    </lineage>
</organism>
<dbReference type="InterPro" id="IPR051540">
    <property type="entry name" value="S-2-haloacid_dehalogenase"/>
</dbReference>
<dbReference type="InterPro" id="IPR006439">
    <property type="entry name" value="HAD-SF_hydro_IA"/>
</dbReference>
<proteinExistence type="predicted"/>
<dbReference type="STRING" id="999422.HMPREF9944_02294"/>
<dbReference type="NCBIfam" id="TIGR01509">
    <property type="entry name" value="HAD-SF-IA-v3"/>
    <property type="match status" value="1"/>
</dbReference>
<dbReference type="InterPro" id="IPR023214">
    <property type="entry name" value="HAD_sf"/>
</dbReference>
<dbReference type="HOGENOM" id="CLU_045011_8_0_10"/>
<dbReference type="Gene3D" id="1.20.120.1600">
    <property type="match status" value="1"/>
</dbReference>
<dbReference type="SUPFAM" id="SSF56784">
    <property type="entry name" value="HAD-like"/>
    <property type="match status" value="1"/>
</dbReference>
<gene>
    <name evidence="2" type="ORF">HMPREF9944_02294</name>
</gene>
<dbReference type="NCBIfam" id="TIGR01549">
    <property type="entry name" value="HAD-SF-IA-v1"/>
    <property type="match status" value="1"/>
</dbReference>
<dbReference type="Gene3D" id="3.40.50.1000">
    <property type="entry name" value="HAD superfamily/HAD-like"/>
    <property type="match status" value="1"/>
</dbReference>
<keyword evidence="1 2" id="KW-0378">Hydrolase</keyword>
<dbReference type="AlphaFoldDB" id="H1HPW9"/>
<evidence type="ECO:0000313" key="3">
    <source>
        <dbReference type="Proteomes" id="UP000003167"/>
    </source>
</evidence>
<dbReference type="InterPro" id="IPR036412">
    <property type="entry name" value="HAD-like_sf"/>
</dbReference>
<dbReference type="GO" id="GO:0016787">
    <property type="term" value="F:hydrolase activity"/>
    <property type="evidence" value="ECO:0007669"/>
    <property type="project" value="UniProtKB-KW"/>
</dbReference>
<dbReference type="SFLD" id="SFLDG01129">
    <property type="entry name" value="C1.5:_HAD__Beta-PGM__Phosphata"/>
    <property type="match status" value="1"/>
</dbReference>
<keyword evidence="3" id="KW-1185">Reference proteome</keyword>
<protein>
    <submittedName>
        <fullName evidence="2">HAD hydrolase, family IA</fullName>
    </submittedName>
</protein>
<dbReference type="Proteomes" id="UP000003167">
    <property type="component" value="Unassembled WGS sequence"/>
</dbReference>
<dbReference type="SFLD" id="SFLDS00003">
    <property type="entry name" value="Haloacid_Dehalogenase"/>
    <property type="match status" value="1"/>
</dbReference>
<dbReference type="PATRIC" id="fig|999422.3.peg.2322"/>
<evidence type="ECO:0000313" key="2">
    <source>
        <dbReference type="EMBL" id="EHO67193.1"/>
    </source>
</evidence>
<comment type="caution">
    <text evidence="2">The sequence shown here is derived from an EMBL/GenBank/DDBJ whole genome shotgun (WGS) entry which is preliminary data.</text>
</comment>
<reference evidence="2 3" key="1">
    <citation type="submission" date="2011-12" db="EMBL/GenBank/DDBJ databases">
        <title>The Genome Sequence of Prevotella maculosa OT 289.</title>
        <authorList>
            <consortium name="The Broad Institute Genome Sequencing Platform"/>
            <person name="Earl A."/>
            <person name="Ward D."/>
            <person name="Feldgarden M."/>
            <person name="Gevers D."/>
            <person name="Izard J."/>
            <person name="Blanton J.M."/>
            <person name="Mathney J."/>
            <person name="Tanner A.C."/>
            <person name="Dewhirst F.E."/>
            <person name="Young S.K."/>
            <person name="Zeng Q."/>
            <person name="Gargeya S."/>
            <person name="Fitzgerald M."/>
            <person name="Haas B."/>
            <person name="Abouelleil A."/>
            <person name="Alvarado L."/>
            <person name="Arachchi H.M."/>
            <person name="Berlin A."/>
            <person name="Chapman S.B."/>
            <person name="Gearin G."/>
            <person name="Goldberg J."/>
            <person name="Griggs A."/>
            <person name="Gujja S."/>
            <person name="Hansen M."/>
            <person name="Heiman D."/>
            <person name="Howarth C."/>
            <person name="Larimer J."/>
            <person name="Lui A."/>
            <person name="MacDonald P.J.P."/>
            <person name="McCowen C."/>
            <person name="Montmayeur A."/>
            <person name="Murphy C."/>
            <person name="Neiman D."/>
            <person name="Pearson M."/>
            <person name="Priest M."/>
            <person name="Roberts A."/>
            <person name="Saif S."/>
            <person name="Shea T."/>
            <person name="Sisk P."/>
            <person name="Stolte C."/>
            <person name="Sykes S."/>
            <person name="Wortman J."/>
            <person name="Nusbaum C."/>
            <person name="Birren B."/>
        </authorList>
    </citation>
    <scope>NUCLEOTIDE SEQUENCE [LARGE SCALE GENOMIC DNA]</scope>
    <source>
        <strain evidence="2 3">OT 289</strain>
    </source>
</reference>
<name>H1HPW9_9BACT</name>